<accession>A0A0A9FHF5</accession>
<protein>
    <submittedName>
        <fullName evidence="1">Uncharacterized protein</fullName>
    </submittedName>
</protein>
<reference evidence="1" key="1">
    <citation type="submission" date="2014-09" db="EMBL/GenBank/DDBJ databases">
        <authorList>
            <person name="Magalhaes I.L.F."/>
            <person name="Oliveira U."/>
            <person name="Santos F.R."/>
            <person name="Vidigal T.H.D.A."/>
            <person name="Brescovit A.D."/>
            <person name="Santos A.J."/>
        </authorList>
    </citation>
    <scope>NUCLEOTIDE SEQUENCE</scope>
    <source>
        <tissue evidence="1">Shoot tissue taken approximately 20 cm above the soil surface</tissue>
    </source>
</reference>
<sequence length="10" mass="1177">MKIQEFPGDL</sequence>
<dbReference type="EMBL" id="GBRH01188345">
    <property type="protein sequence ID" value="JAE09551.1"/>
    <property type="molecule type" value="Transcribed_RNA"/>
</dbReference>
<reference evidence="1" key="2">
    <citation type="journal article" date="2015" name="Data Brief">
        <title>Shoot transcriptome of the giant reed, Arundo donax.</title>
        <authorList>
            <person name="Barrero R.A."/>
            <person name="Guerrero F.D."/>
            <person name="Moolhuijzen P."/>
            <person name="Goolsby J.A."/>
            <person name="Tidwell J."/>
            <person name="Bellgard S.E."/>
            <person name="Bellgard M.I."/>
        </authorList>
    </citation>
    <scope>NUCLEOTIDE SEQUENCE</scope>
    <source>
        <tissue evidence="1">Shoot tissue taken approximately 20 cm above the soil surface</tissue>
    </source>
</reference>
<organism evidence="1">
    <name type="scientific">Arundo donax</name>
    <name type="common">Giant reed</name>
    <name type="synonym">Donax arundinaceus</name>
    <dbReference type="NCBI Taxonomy" id="35708"/>
    <lineage>
        <taxon>Eukaryota</taxon>
        <taxon>Viridiplantae</taxon>
        <taxon>Streptophyta</taxon>
        <taxon>Embryophyta</taxon>
        <taxon>Tracheophyta</taxon>
        <taxon>Spermatophyta</taxon>
        <taxon>Magnoliopsida</taxon>
        <taxon>Liliopsida</taxon>
        <taxon>Poales</taxon>
        <taxon>Poaceae</taxon>
        <taxon>PACMAD clade</taxon>
        <taxon>Arundinoideae</taxon>
        <taxon>Arundineae</taxon>
        <taxon>Arundo</taxon>
    </lineage>
</organism>
<proteinExistence type="predicted"/>
<evidence type="ECO:0000313" key="1">
    <source>
        <dbReference type="EMBL" id="JAE09551.1"/>
    </source>
</evidence>
<name>A0A0A9FHF5_ARUDO</name>